<dbReference type="Proteomes" id="UP000887565">
    <property type="component" value="Unplaced"/>
</dbReference>
<feature type="chain" id="PRO_5037294992" evidence="2">
    <location>
        <begin position="21"/>
        <end position="286"/>
    </location>
</feature>
<keyword evidence="1" id="KW-0472">Membrane</keyword>
<dbReference type="GO" id="GO:0016020">
    <property type="term" value="C:membrane"/>
    <property type="evidence" value="ECO:0007669"/>
    <property type="project" value="TreeGrafter"/>
</dbReference>
<evidence type="ECO:0000256" key="1">
    <source>
        <dbReference type="SAM" id="Phobius"/>
    </source>
</evidence>
<keyword evidence="3" id="KW-1185">Reference proteome</keyword>
<evidence type="ECO:0000313" key="4">
    <source>
        <dbReference type="WBParaSite" id="nRc.2.0.1.t44190-RA"/>
    </source>
</evidence>
<keyword evidence="1" id="KW-1133">Transmembrane helix</keyword>
<name>A0A915L0F4_ROMCU</name>
<accession>A0A915L0F4</accession>
<keyword evidence="2" id="KW-0732">Signal</keyword>
<dbReference type="WBParaSite" id="nRc.2.0.1.t44190-RA">
    <property type="protein sequence ID" value="nRc.2.0.1.t44190-RA"/>
    <property type="gene ID" value="nRc.2.0.1.g44190"/>
</dbReference>
<organism evidence="3 4">
    <name type="scientific">Romanomermis culicivorax</name>
    <name type="common">Nematode worm</name>
    <dbReference type="NCBI Taxonomy" id="13658"/>
    <lineage>
        <taxon>Eukaryota</taxon>
        <taxon>Metazoa</taxon>
        <taxon>Ecdysozoa</taxon>
        <taxon>Nematoda</taxon>
        <taxon>Enoplea</taxon>
        <taxon>Dorylaimia</taxon>
        <taxon>Mermithida</taxon>
        <taxon>Mermithoidea</taxon>
        <taxon>Mermithidae</taxon>
        <taxon>Romanomermis</taxon>
    </lineage>
</organism>
<evidence type="ECO:0000256" key="2">
    <source>
        <dbReference type="SAM" id="SignalP"/>
    </source>
</evidence>
<reference evidence="4" key="1">
    <citation type="submission" date="2022-11" db="UniProtKB">
        <authorList>
            <consortium name="WormBaseParasite"/>
        </authorList>
    </citation>
    <scope>IDENTIFICATION</scope>
</reference>
<evidence type="ECO:0000313" key="3">
    <source>
        <dbReference type="Proteomes" id="UP000887565"/>
    </source>
</evidence>
<sequence length="286" mass="32458">MGSYSVWNILLLLCLWCSESQQQQQTNDNLWDAYQKCKNTLGKPNWLCDPNHRVDQGTTKELNDLLWKFQTEVPCYCKLSKDCYRYGNLTIMSGVVASMIVVDSFPPDYGKTIKRIYDDANLDVRGTCSNGLLVVVGYKTYEMFTYRGMLTGTSLTEQQAKDAMNRTALELQATDGASRFALPMLLNDYIDHLKSGSYGRSRNWEAMVGMVVAALICAIAAAVALAIFFTSCCLKKKKKPWRLEKAILPPVPSEKELEQQRKMKLAALRRLKKIKRASAMQKARYL</sequence>
<proteinExistence type="predicted"/>
<dbReference type="AlphaFoldDB" id="A0A915L0F4"/>
<dbReference type="PANTHER" id="PTHR33748">
    <property type="entry name" value="PROTEIN CBG04600"/>
    <property type="match status" value="1"/>
</dbReference>
<dbReference type="PANTHER" id="PTHR33748:SF5">
    <property type="entry name" value="GROUND-LIKE DOMAIN-CONTAINING PROTEIN"/>
    <property type="match status" value="1"/>
</dbReference>
<feature type="transmembrane region" description="Helical" evidence="1">
    <location>
        <begin position="207"/>
        <end position="234"/>
    </location>
</feature>
<dbReference type="OMA" id="WRIGCEC"/>
<protein>
    <submittedName>
        <fullName evidence="4">Uncharacterized protein</fullName>
    </submittedName>
</protein>
<feature type="signal peptide" evidence="2">
    <location>
        <begin position="1"/>
        <end position="20"/>
    </location>
</feature>
<keyword evidence="1" id="KW-0812">Transmembrane</keyword>